<name>A0ABW5FNM1_9PSEU</name>
<proteinExistence type="predicted"/>
<evidence type="ECO:0000313" key="2">
    <source>
        <dbReference type="Proteomes" id="UP001597417"/>
    </source>
</evidence>
<evidence type="ECO:0000313" key="1">
    <source>
        <dbReference type="EMBL" id="MFD2415427.1"/>
    </source>
</evidence>
<keyword evidence="2" id="KW-1185">Reference proteome</keyword>
<dbReference type="RefSeq" id="WP_378261212.1">
    <property type="nucleotide sequence ID" value="NZ_JBHUKR010000004.1"/>
</dbReference>
<organism evidence="1 2">
    <name type="scientific">Amycolatopsis pigmentata</name>
    <dbReference type="NCBI Taxonomy" id="450801"/>
    <lineage>
        <taxon>Bacteria</taxon>
        <taxon>Bacillati</taxon>
        <taxon>Actinomycetota</taxon>
        <taxon>Actinomycetes</taxon>
        <taxon>Pseudonocardiales</taxon>
        <taxon>Pseudonocardiaceae</taxon>
        <taxon>Amycolatopsis</taxon>
    </lineage>
</organism>
<protein>
    <submittedName>
        <fullName evidence="1">Uncharacterized protein</fullName>
    </submittedName>
</protein>
<comment type="caution">
    <text evidence="1">The sequence shown here is derived from an EMBL/GenBank/DDBJ whole genome shotgun (WGS) entry which is preliminary data.</text>
</comment>
<dbReference type="EMBL" id="JBHUKR010000004">
    <property type="protein sequence ID" value="MFD2415427.1"/>
    <property type="molecule type" value="Genomic_DNA"/>
</dbReference>
<dbReference type="Proteomes" id="UP001597417">
    <property type="component" value="Unassembled WGS sequence"/>
</dbReference>
<reference evidence="2" key="1">
    <citation type="journal article" date="2019" name="Int. J. Syst. Evol. Microbiol.">
        <title>The Global Catalogue of Microorganisms (GCM) 10K type strain sequencing project: providing services to taxonomists for standard genome sequencing and annotation.</title>
        <authorList>
            <consortium name="The Broad Institute Genomics Platform"/>
            <consortium name="The Broad Institute Genome Sequencing Center for Infectious Disease"/>
            <person name="Wu L."/>
            <person name="Ma J."/>
        </authorList>
    </citation>
    <scope>NUCLEOTIDE SEQUENCE [LARGE SCALE GENOMIC DNA]</scope>
    <source>
        <strain evidence="2">CGMCC 4.7645</strain>
    </source>
</reference>
<accession>A0ABW5FNM1</accession>
<gene>
    <name evidence="1" type="ORF">ACFSXZ_03695</name>
</gene>
<sequence length="229" mass="25141">MGGADLISVGNFARHSSVWSAVTPTLDEVVRLANSDKSSLGRAVPSLSQPARHSLIAETAFLLAKERTSVTKRGNTEVEDSARKFLVQLPRSEKLGDPLDDLEWWEVNEICDKIMSYTHWMSNVEFSPVVPGCGVVDEAVADVAIQFQLIEIKAVNRPFKALDLRQLLTYVAMFYAKGRNFENVTLLNPRLGDLFSISLDSLCAGASGKAAVEVLQDLIEWMTGLQVSA</sequence>